<evidence type="ECO:0000256" key="1">
    <source>
        <dbReference type="SAM" id="MobiDB-lite"/>
    </source>
</evidence>
<dbReference type="AlphaFoldDB" id="A0A5J4WTY2"/>
<name>A0A5J4WTY2_9EUKA</name>
<accession>A0A5J4WTY2</accession>
<feature type="region of interest" description="Disordered" evidence="1">
    <location>
        <begin position="257"/>
        <end position="298"/>
    </location>
</feature>
<feature type="compositionally biased region" description="Basic and acidic residues" evidence="1">
    <location>
        <begin position="267"/>
        <end position="277"/>
    </location>
</feature>
<dbReference type="EMBL" id="SNRW01000944">
    <property type="protein sequence ID" value="KAA6398494.1"/>
    <property type="molecule type" value="Genomic_DNA"/>
</dbReference>
<evidence type="ECO:0000313" key="3">
    <source>
        <dbReference type="Proteomes" id="UP000324800"/>
    </source>
</evidence>
<proteinExistence type="predicted"/>
<reference evidence="2 3" key="1">
    <citation type="submission" date="2019-03" db="EMBL/GenBank/DDBJ databases">
        <title>Single cell metagenomics reveals metabolic interactions within the superorganism composed of flagellate Streblomastix strix and complex community of Bacteroidetes bacteria on its surface.</title>
        <authorList>
            <person name="Treitli S.C."/>
            <person name="Kolisko M."/>
            <person name="Husnik F."/>
            <person name="Keeling P."/>
            <person name="Hampl V."/>
        </authorList>
    </citation>
    <scope>NUCLEOTIDE SEQUENCE [LARGE SCALE GENOMIC DNA]</scope>
    <source>
        <strain evidence="2">ST1C</strain>
    </source>
</reference>
<dbReference type="Proteomes" id="UP000324800">
    <property type="component" value="Unassembled WGS sequence"/>
</dbReference>
<evidence type="ECO:0000313" key="2">
    <source>
        <dbReference type="EMBL" id="KAA6398494.1"/>
    </source>
</evidence>
<gene>
    <name evidence="2" type="ORF">EZS28_005984</name>
</gene>
<comment type="caution">
    <text evidence="2">The sequence shown here is derived from an EMBL/GenBank/DDBJ whole genome shotgun (WGS) entry which is preliminary data.</text>
</comment>
<organism evidence="2 3">
    <name type="scientific">Streblomastix strix</name>
    <dbReference type="NCBI Taxonomy" id="222440"/>
    <lineage>
        <taxon>Eukaryota</taxon>
        <taxon>Metamonada</taxon>
        <taxon>Preaxostyla</taxon>
        <taxon>Oxymonadida</taxon>
        <taxon>Streblomastigidae</taxon>
        <taxon>Streblomastix</taxon>
    </lineage>
</organism>
<protein>
    <submittedName>
        <fullName evidence="2">Uncharacterized protein</fullName>
    </submittedName>
</protein>
<sequence length="298" mass="34162">MVRKIQQMIIERQKYNIQKKYMQTIGVFDDWMKGKNYTIIDIMNKKIPLTNTQLMTRLITQDIGVPGTSINFKSIGERPENNILSNDKLQVMLASLLIEHTAAVCFQHKQYRKREKYDVRRINDPRTIGVQNATENFKRHTSSTELAVQGFDGRTIKVFTHHTQYSKKIQQFYIFAVNNEQDSITSALVKNRGEKQATQIISKQEDRARVSEGDVLQQSPLGDDLQLSPCETLASLHFIRIISTQLIVDAEFPNDHKSAKVQNSQMQKDDQDVKPQKEAQNSSMTKDTDRATTAGAQK</sequence>